<keyword evidence="3" id="KW-0472">Membrane</keyword>
<dbReference type="EMBL" id="LGSR01000020">
    <property type="protein sequence ID" value="KOS19555.1"/>
    <property type="molecule type" value="Genomic_DNA"/>
</dbReference>
<dbReference type="Proteomes" id="UP000053831">
    <property type="component" value="Unassembled WGS sequence"/>
</dbReference>
<evidence type="ECO:0000256" key="2">
    <source>
        <dbReference type="SAM" id="MobiDB-lite"/>
    </source>
</evidence>
<keyword evidence="3" id="KW-1133">Transmembrane helix</keyword>
<keyword evidence="5" id="KW-1185">Reference proteome</keyword>
<feature type="region of interest" description="Disordered" evidence="2">
    <location>
        <begin position="225"/>
        <end position="301"/>
    </location>
</feature>
<name>A0A0M9VUB4_ESCWE</name>
<evidence type="ECO:0000313" key="4">
    <source>
        <dbReference type="EMBL" id="KOS19555.1"/>
    </source>
</evidence>
<keyword evidence="3" id="KW-0812">Transmembrane</keyword>
<dbReference type="AlphaFoldDB" id="A0A0M9VUB4"/>
<feature type="compositionally biased region" description="Basic and acidic residues" evidence="2">
    <location>
        <begin position="25"/>
        <end position="35"/>
    </location>
</feature>
<feature type="coiled-coil region" evidence="1">
    <location>
        <begin position="127"/>
        <end position="168"/>
    </location>
</feature>
<evidence type="ECO:0000256" key="3">
    <source>
        <dbReference type="SAM" id="Phobius"/>
    </source>
</evidence>
<proteinExistence type="predicted"/>
<organism evidence="4 5">
    <name type="scientific">Escovopsis weberi</name>
    <dbReference type="NCBI Taxonomy" id="150374"/>
    <lineage>
        <taxon>Eukaryota</taxon>
        <taxon>Fungi</taxon>
        <taxon>Dikarya</taxon>
        <taxon>Ascomycota</taxon>
        <taxon>Pezizomycotina</taxon>
        <taxon>Sordariomycetes</taxon>
        <taxon>Hypocreomycetidae</taxon>
        <taxon>Hypocreales</taxon>
        <taxon>Hypocreaceae</taxon>
        <taxon>Escovopsis</taxon>
    </lineage>
</organism>
<reference evidence="4 5" key="1">
    <citation type="submission" date="2015-07" db="EMBL/GenBank/DDBJ databases">
        <title>The genome of the fungus Escovopsis weberi, a specialized disease agent of ant agriculture.</title>
        <authorList>
            <person name="de Man T.J."/>
            <person name="Stajich J.E."/>
            <person name="Kubicek C.P."/>
            <person name="Chenthamara K."/>
            <person name="Atanasova L."/>
            <person name="Druzhinina I.S."/>
            <person name="Birnbaum S."/>
            <person name="Barribeau S.M."/>
            <person name="Teiling C."/>
            <person name="Suen G."/>
            <person name="Currie C."/>
            <person name="Gerardo N.M."/>
        </authorList>
    </citation>
    <scope>NUCLEOTIDE SEQUENCE [LARGE SCALE GENOMIC DNA]</scope>
</reference>
<feature type="transmembrane region" description="Helical" evidence="3">
    <location>
        <begin position="180"/>
        <end position="201"/>
    </location>
</feature>
<dbReference type="STRING" id="150374.A0A0M9VUB4"/>
<feature type="region of interest" description="Disordered" evidence="2">
    <location>
        <begin position="1"/>
        <end position="47"/>
    </location>
</feature>
<protein>
    <submittedName>
        <fullName evidence="4">Uncharacterized protein</fullName>
    </submittedName>
</protein>
<keyword evidence="1" id="KW-0175">Coiled coil</keyword>
<dbReference type="OrthoDB" id="5419542at2759"/>
<gene>
    <name evidence="4" type="ORF">ESCO_000813</name>
</gene>
<evidence type="ECO:0000313" key="5">
    <source>
        <dbReference type="Proteomes" id="UP000053831"/>
    </source>
</evidence>
<evidence type="ECO:0000256" key="1">
    <source>
        <dbReference type="SAM" id="Coils"/>
    </source>
</evidence>
<accession>A0A0M9VUB4</accession>
<sequence length="301" mass="33700">MLRSDNESPLISPIPSRRQSLLVPKDGDGEKEKPMLADGDGDGSLRSTESTLLRQSIMDLDAFSTDAAQTLSDTCDAMQDKMASLQEIVIALKQLAEASRDIHDGFNRASHEIETDVIRQLDAMGQFKDQQDTIQHLQRRIHRERRRIESLSARVEVVRQRVEGWEEADKEWQEKTRKRLTIAWSALTIVTLVFIGLLIFVEYRRADVESISRVDLGIPASVEELPHTSTTTTTSHARQDEANTTPGYLSDDEPPTENDPGPGFDPAPEDGGERSKAESETETTSEAPAAEEDWLRAFDEL</sequence>
<comment type="caution">
    <text evidence="4">The sequence shown here is derived from an EMBL/GenBank/DDBJ whole genome shotgun (WGS) entry which is preliminary data.</text>
</comment>